<proteinExistence type="predicted"/>
<protein>
    <recommendedName>
        <fullName evidence="3">RiboL-PSP-HEPN domain-containing protein</fullName>
    </recommendedName>
</protein>
<reference evidence="1 2" key="1">
    <citation type="submission" date="2013-02" db="EMBL/GenBank/DDBJ databases">
        <title>The Genome Sequence of Acinetobacter soli NIPH 2899.</title>
        <authorList>
            <consortium name="The Broad Institute Genome Sequencing Platform"/>
            <consortium name="The Broad Institute Genome Sequencing Center for Infectious Disease"/>
            <person name="Cerqueira G."/>
            <person name="Feldgarden M."/>
            <person name="Courvalin P."/>
            <person name="Perichon B."/>
            <person name="Grillot-Courvalin C."/>
            <person name="Clermont D."/>
            <person name="Rocha E."/>
            <person name="Yoon E.-J."/>
            <person name="Nemec A."/>
            <person name="Walker B."/>
            <person name="Young S.K."/>
            <person name="Zeng Q."/>
            <person name="Gargeya S."/>
            <person name="Fitzgerald M."/>
            <person name="Haas B."/>
            <person name="Abouelleil A."/>
            <person name="Alvarado L."/>
            <person name="Arachchi H.M."/>
            <person name="Berlin A.M."/>
            <person name="Chapman S.B."/>
            <person name="Dewar J."/>
            <person name="Goldberg J."/>
            <person name="Griggs A."/>
            <person name="Gujja S."/>
            <person name="Hansen M."/>
            <person name="Howarth C."/>
            <person name="Imamovic A."/>
            <person name="Larimer J."/>
            <person name="McCowan C."/>
            <person name="Murphy C."/>
            <person name="Neiman D."/>
            <person name="Pearson M."/>
            <person name="Priest M."/>
            <person name="Roberts A."/>
            <person name="Saif S."/>
            <person name="Shea T."/>
            <person name="Sisk P."/>
            <person name="Sykes S."/>
            <person name="Wortman J."/>
            <person name="Nusbaum C."/>
            <person name="Birren B."/>
        </authorList>
    </citation>
    <scope>NUCLEOTIDE SEQUENCE [LARGE SCALE GENOMIC DNA]</scope>
    <source>
        <strain evidence="1 2">NIPH 2899</strain>
    </source>
</reference>
<sequence length="251" mass="28880">MSQAFINNHHHDFYRSACLNVKETGKNYSILNRSINSLISKNLLDNGQLTSSCQKEIKSLTKLAILAYTAYTEALFLKLIYTCNGFTKDEIGQIFKTQKKENIIKAWKKAFEISAKKSIGKKSNFFPNSIRKINNIIDIHLKEPSELRNKIAHGQWAVAFNSKNSEINQDLTVKIEKISIVDINKWLIVVKTLSELISLAIQSPLKGYPQQFWEKITQIEKNLNETSTWSLEEKIKKIHIKKSHSRLENNS</sequence>
<dbReference type="Proteomes" id="UP000018433">
    <property type="component" value="Unassembled WGS sequence"/>
</dbReference>
<evidence type="ECO:0000313" key="1">
    <source>
        <dbReference type="EMBL" id="ENV59135.1"/>
    </source>
</evidence>
<evidence type="ECO:0008006" key="3">
    <source>
        <dbReference type="Google" id="ProtNLM"/>
    </source>
</evidence>
<gene>
    <name evidence="1" type="ORF">F950_03212</name>
</gene>
<organism evidence="1 2">
    <name type="scientific">Acinetobacter soli NIPH 2899</name>
    <dbReference type="NCBI Taxonomy" id="1217677"/>
    <lineage>
        <taxon>Bacteria</taxon>
        <taxon>Pseudomonadati</taxon>
        <taxon>Pseudomonadota</taxon>
        <taxon>Gammaproteobacteria</taxon>
        <taxon>Moraxellales</taxon>
        <taxon>Moraxellaceae</taxon>
        <taxon>Acinetobacter</taxon>
    </lineage>
</organism>
<evidence type="ECO:0000313" key="2">
    <source>
        <dbReference type="Proteomes" id="UP000018433"/>
    </source>
</evidence>
<accession>A0ABP2U364</accession>
<name>A0ABP2U364_9GAMM</name>
<dbReference type="EMBL" id="APPV01000013">
    <property type="protein sequence ID" value="ENV59135.1"/>
    <property type="molecule type" value="Genomic_DNA"/>
</dbReference>
<keyword evidence="2" id="KW-1185">Reference proteome</keyword>
<comment type="caution">
    <text evidence="1">The sequence shown here is derived from an EMBL/GenBank/DDBJ whole genome shotgun (WGS) entry which is preliminary data.</text>
</comment>
<dbReference type="RefSeq" id="WP_004948844.1">
    <property type="nucleotide sequence ID" value="NZ_KB849643.1"/>
</dbReference>